<accession>A0ABR3GP50</accession>
<name>A0ABR3GP50_9PEZI</name>
<evidence type="ECO:0000256" key="1">
    <source>
        <dbReference type="SAM" id="MobiDB-lite"/>
    </source>
</evidence>
<sequence length="351" mass="39405">MPNSPFHKPTSPQAHSRRTSLEGIVARHGRTLSISSIIDMADLLEEEAALVVVKDVPEVPETPAEKYARRSSSPPAVFPAAPVMSAKEKIAAMEEAAAKARRERKVLDLEISNASLLAINKTLERQLKKQTTELRRYRRLSRSGRLPVMPKRRNFSKAADPDDSEGYHVREESEREVPEAEREEDLSEEEEEEDSDTTGDGACDEKDKGAEEKRLTLDLTKHQELLDNSAKMNVSLKRCQFIADQLINEAKKALEYKIRPSDVHLGGRVLDHDGEETDIGTETDVGTEDDRDDQTETEDGEDYDDEDEDSEDEEDDLEEMDEIHLPDLTGMGKSSTLYLPTPLVQTVDGYV</sequence>
<organism evidence="2 3">
    <name type="scientific">Discina gigas</name>
    <dbReference type="NCBI Taxonomy" id="1032678"/>
    <lineage>
        <taxon>Eukaryota</taxon>
        <taxon>Fungi</taxon>
        <taxon>Dikarya</taxon>
        <taxon>Ascomycota</taxon>
        <taxon>Pezizomycotina</taxon>
        <taxon>Pezizomycetes</taxon>
        <taxon>Pezizales</taxon>
        <taxon>Discinaceae</taxon>
        <taxon>Discina</taxon>
    </lineage>
</organism>
<comment type="caution">
    <text evidence="2">The sequence shown here is derived from an EMBL/GenBank/DDBJ whole genome shotgun (WGS) entry which is preliminary data.</text>
</comment>
<feature type="compositionally biased region" description="Acidic residues" evidence="1">
    <location>
        <begin position="273"/>
        <end position="321"/>
    </location>
</feature>
<dbReference type="Proteomes" id="UP001447188">
    <property type="component" value="Unassembled WGS sequence"/>
</dbReference>
<feature type="region of interest" description="Disordered" evidence="1">
    <location>
        <begin position="265"/>
        <end position="338"/>
    </location>
</feature>
<dbReference type="PANTHER" id="PTHR38701:SF1">
    <property type="entry name" value="UP-REGULATED DURING SEPTATION PROTEIN 1 DOMAIN-CONTAINING PROTEIN"/>
    <property type="match status" value="1"/>
</dbReference>
<feature type="compositionally biased region" description="Acidic residues" evidence="1">
    <location>
        <begin position="181"/>
        <end position="197"/>
    </location>
</feature>
<dbReference type="EMBL" id="JBBBZM010000033">
    <property type="protein sequence ID" value="KAL0637570.1"/>
    <property type="molecule type" value="Genomic_DNA"/>
</dbReference>
<proteinExistence type="predicted"/>
<feature type="compositionally biased region" description="Basic and acidic residues" evidence="1">
    <location>
        <begin position="165"/>
        <end position="180"/>
    </location>
</feature>
<reference evidence="2 3" key="1">
    <citation type="submission" date="2024-02" db="EMBL/GenBank/DDBJ databases">
        <title>Discinaceae phylogenomics.</title>
        <authorList>
            <person name="Dirks A.C."/>
            <person name="James T.Y."/>
        </authorList>
    </citation>
    <scope>NUCLEOTIDE SEQUENCE [LARGE SCALE GENOMIC DNA]</scope>
    <source>
        <strain evidence="2 3">ACD0624</strain>
    </source>
</reference>
<feature type="region of interest" description="Disordered" evidence="1">
    <location>
        <begin position="134"/>
        <end position="210"/>
    </location>
</feature>
<gene>
    <name evidence="2" type="ORF">Q9L58_003459</name>
</gene>
<dbReference type="PANTHER" id="PTHR38701">
    <property type="entry name" value="CHROMOSOME 8, WHOLE GENOME SHOTGUN SEQUENCE"/>
    <property type="match status" value="1"/>
</dbReference>
<evidence type="ECO:0000313" key="2">
    <source>
        <dbReference type="EMBL" id="KAL0637570.1"/>
    </source>
</evidence>
<protein>
    <submittedName>
        <fullName evidence="2">Uncharacterized protein</fullName>
    </submittedName>
</protein>
<keyword evidence="3" id="KW-1185">Reference proteome</keyword>
<evidence type="ECO:0000313" key="3">
    <source>
        <dbReference type="Proteomes" id="UP001447188"/>
    </source>
</evidence>